<evidence type="ECO:0000313" key="7">
    <source>
        <dbReference type="EMBL" id="EKC61529.1"/>
    </source>
</evidence>
<organism evidence="7">
    <name type="scientific">human gut metagenome</name>
    <dbReference type="NCBI Taxonomy" id="408170"/>
    <lineage>
        <taxon>unclassified sequences</taxon>
        <taxon>metagenomes</taxon>
        <taxon>organismal metagenomes</taxon>
    </lineage>
</organism>
<feature type="domain" description="Glycoside hydrolase family 2 immunoglobulin-like beta-sandwich" evidence="6">
    <location>
        <begin position="5"/>
        <end position="81"/>
    </location>
</feature>
<protein>
    <recommendedName>
        <fullName evidence="2">beta-galactosidase</fullName>
        <ecNumber evidence="2">3.2.1.23</ecNumber>
    </recommendedName>
</protein>
<comment type="caution">
    <text evidence="7">The sequence shown here is derived from an EMBL/GenBank/DDBJ whole genome shotgun (WGS) entry which is preliminary data.</text>
</comment>
<dbReference type="EMBL" id="AJWY01008326">
    <property type="protein sequence ID" value="EKC61529.1"/>
    <property type="molecule type" value="Genomic_DNA"/>
</dbReference>
<dbReference type="SUPFAM" id="SSF49303">
    <property type="entry name" value="beta-Galactosidase/glucuronidase domain"/>
    <property type="match status" value="1"/>
</dbReference>
<dbReference type="PANTHER" id="PTHR46323">
    <property type="entry name" value="BETA-GALACTOSIDASE"/>
    <property type="match status" value="1"/>
</dbReference>
<comment type="catalytic activity">
    <reaction evidence="1">
        <text>Hydrolysis of terminal non-reducing beta-D-galactose residues in beta-D-galactosides.</text>
        <dbReference type="EC" id="3.2.1.23"/>
    </reaction>
</comment>
<evidence type="ECO:0000259" key="6">
    <source>
        <dbReference type="Pfam" id="PF00703"/>
    </source>
</evidence>
<keyword evidence="3" id="KW-0378">Hydrolase</keyword>
<dbReference type="GO" id="GO:0009341">
    <property type="term" value="C:beta-galactosidase complex"/>
    <property type="evidence" value="ECO:0007669"/>
    <property type="project" value="TreeGrafter"/>
</dbReference>
<evidence type="ECO:0000256" key="2">
    <source>
        <dbReference type="ARBA" id="ARBA00012756"/>
    </source>
</evidence>
<dbReference type="Gene3D" id="3.20.20.80">
    <property type="entry name" value="Glycosidases"/>
    <property type="match status" value="1"/>
</dbReference>
<evidence type="ECO:0000256" key="1">
    <source>
        <dbReference type="ARBA" id="ARBA00001412"/>
    </source>
</evidence>
<dbReference type="InterPro" id="IPR050347">
    <property type="entry name" value="Bact_Beta-galactosidase"/>
</dbReference>
<feature type="compositionally biased region" description="Polar residues" evidence="5">
    <location>
        <begin position="167"/>
        <end position="177"/>
    </location>
</feature>
<dbReference type="InterPro" id="IPR036156">
    <property type="entry name" value="Beta-gal/glucu_dom_sf"/>
</dbReference>
<evidence type="ECO:0000256" key="3">
    <source>
        <dbReference type="ARBA" id="ARBA00022801"/>
    </source>
</evidence>
<dbReference type="InterPro" id="IPR013783">
    <property type="entry name" value="Ig-like_fold"/>
</dbReference>
<dbReference type="Gene3D" id="2.60.40.10">
    <property type="entry name" value="Immunoglobulins"/>
    <property type="match status" value="1"/>
</dbReference>
<evidence type="ECO:0000256" key="4">
    <source>
        <dbReference type="ARBA" id="ARBA00023295"/>
    </source>
</evidence>
<feature type="non-terminal residue" evidence="7">
    <location>
        <position position="1"/>
    </location>
</feature>
<dbReference type="Pfam" id="PF00703">
    <property type="entry name" value="Glyco_hydro_2"/>
    <property type="match status" value="1"/>
</dbReference>
<dbReference type="AlphaFoldDB" id="K1T1J2"/>
<dbReference type="InterPro" id="IPR017853">
    <property type="entry name" value="GH"/>
</dbReference>
<dbReference type="SUPFAM" id="SSF51445">
    <property type="entry name" value="(Trans)glycosidases"/>
    <property type="match status" value="1"/>
</dbReference>
<gene>
    <name evidence="7" type="ORF">LEA_12312</name>
</gene>
<dbReference type="PANTHER" id="PTHR46323:SF2">
    <property type="entry name" value="BETA-GALACTOSIDASE"/>
    <property type="match status" value="1"/>
</dbReference>
<dbReference type="GO" id="GO:0004565">
    <property type="term" value="F:beta-galactosidase activity"/>
    <property type="evidence" value="ECO:0007669"/>
    <property type="project" value="UniProtKB-EC"/>
</dbReference>
<reference evidence="7" key="1">
    <citation type="journal article" date="2013" name="Environ. Microbiol.">
        <title>Microbiota from the distal guts of lean and obese adolescents exhibit partial functional redundancy besides clear differences in community structure.</title>
        <authorList>
            <person name="Ferrer M."/>
            <person name="Ruiz A."/>
            <person name="Lanza F."/>
            <person name="Haange S.B."/>
            <person name="Oberbach A."/>
            <person name="Till H."/>
            <person name="Bargiela R."/>
            <person name="Campoy C."/>
            <person name="Segura M.T."/>
            <person name="Richter M."/>
            <person name="von Bergen M."/>
            <person name="Seifert J."/>
            <person name="Suarez A."/>
        </authorList>
    </citation>
    <scope>NUCLEOTIDE SEQUENCE</scope>
</reference>
<keyword evidence="4" id="KW-0326">Glycosidase</keyword>
<dbReference type="InterPro" id="IPR006102">
    <property type="entry name" value="Ig-like_GH2"/>
</dbReference>
<sequence>ALNPKKAKIHYELLTPQDEVVTYGSQEIELDMRREDTLRLVAQIPDTMVWSARNPTLYTLRLKTQTEGRYTEYVSLKVGFRTVGNTRGQLAINGYPVALKAVPDLGTTVSPSQLLEWKEQGYNLILLPAGGVSGALYDLCDRYGFYVVEQAPINTSRSGMSRRKGGNPSNDPAWQAA</sequence>
<accession>K1T1J2</accession>
<evidence type="ECO:0000256" key="5">
    <source>
        <dbReference type="SAM" id="MobiDB-lite"/>
    </source>
</evidence>
<dbReference type="GO" id="GO:0005990">
    <property type="term" value="P:lactose catabolic process"/>
    <property type="evidence" value="ECO:0007669"/>
    <property type="project" value="TreeGrafter"/>
</dbReference>
<feature type="region of interest" description="Disordered" evidence="5">
    <location>
        <begin position="156"/>
        <end position="177"/>
    </location>
</feature>
<proteinExistence type="predicted"/>
<dbReference type="EC" id="3.2.1.23" evidence="2"/>
<feature type="non-terminal residue" evidence="7">
    <location>
        <position position="177"/>
    </location>
</feature>
<name>K1T1J2_9ZZZZ</name>